<dbReference type="STRING" id="1797582.A2442_02490"/>
<dbReference type="InterPro" id="IPR050807">
    <property type="entry name" value="TransReg_Diox_bact_type"/>
</dbReference>
<dbReference type="Proteomes" id="UP000179003">
    <property type="component" value="Unassembled WGS sequence"/>
</dbReference>
<dbReference type="EMBL" id="MFAE01000003">
    <property type="protein sequence ID" value="OGD67582.1"/>
    <property type="molecule type" value="Genomic_DNA"/>
</dbReference>
<dbReference type="SUPFAM" id="SSF47413">
    <property type="entry name" value="lambda repressor-like DNA-binding domains"/>
    <property type="match status" value="1"/>
</dbReference>
<evidence type="ECO:0000256" key="2">
    <source>
        <dbReference type="ARBA" id="ARBA00023125"/>
    </source>
</evidence>
<dbReference type="Gene3D" id="1.10.260.40">
    <property type="entry name" value="lambda repressor-like DNA-binding domains"/>
    <property type="match status" value="1"/>
</dbReference>
<keyword evidence="3" id="KW-0804">Transcription</keyword>
<protein>
    <submittedName>
        <fullName evidence="5">DNA-binding protein</fullName>
    </submittedName>
</protein>
<dbReference type="PANTHER" id="PTHR46797">
    <property type="entry name" value="HTH-TYPE TRANSCRIPTIONAL REGULATOR"/>
    <property type="match status" value="1"/>
</dbReference>
<dbReference type="Pfam" id="PF01381">
    <property type="entry name" value="HTH_3"/>
    <property type="match status" value="1"/>
</dbReference>
<evidence type="ECO:0000313" key="6">
    <source>
        <dbReference type="Proteomes" id="UP000179003"/>
    </source>
</evidence>
<dbReference type="PROSITE" id="PS50943">
    <property type="entry name" value="HTH_CROC1"/>
    <property type="match status" value="1"/>
</dbReference>
<dbReference type="GO" id="GO:0003700">
    <property type="term" value="F:DNA-binding transcription factor activity"/>
    <property type="evidence" value="ECO:0007669"/>
    <property type="project" value="TreeGrafter"/>
</dbReference>
<accession>A0A1F5EJJ9</accession>
<keyword evidence="1" id="KW-0805">Transcription regulation</keyword>
<name>A0A1F5EJJ9_9BACT</name>
<feature type="domain" description="HTH cro/C1-type" evidence="4">
    <location>
        <begin position="11"/>
        <end position="65"/>
    </location>
</feature>
<evidence type="ECO:0000256" key="1">
    <source>
        <dbReference type="ARBA" id="ARBA00023015"/>
    </source>
</evidence>
<dbReference type="GO" id="GO:0003677">
    <property type="term" value="F:DNA binding"/>
    <property type="evidence" value="ECO:0007669"/>
    <property type="project" value="UniProtKB-KW"/>
</dbReference>
<evidence type="ECO:0000313" key="5">
    <source>
        <dbReference type="EMBL" id="OGD67582.1"/>
    </source>
</evidence>
<evidence type="ECO:0000256" key="3">
    <source>
        <dbReference type="ARBA" id="ARBA00023163"/>
    </source>
</evidence>
<sequence length="67" mass="7305">MSSGKKLGENLRKLRLKRNMSQGDLATALSVDRAYISNIENGRMNPTLSTLEKIANALGISSSELLK</sequence>
<evidence type="ECO:0000259" key="4">
    <source>
        <dbReference type="PROSITE" id="PS50943"/>
    </source>
</evidence>
<gene>
    <name evidence="5" type="ORF">A2442_02490</name>
</gene>
<proteinExistence type="predicted"/>
<organism evidence="5 6">
    <name type="scientific">Candidatus Campbellbacteria bacterium RIFOXYC2_FULL_35_25</name>
    <dbReference type="NCBI Taxonomy" id="1797582"/>
    <lineage>
        <taxon>Bacteria</taxon>
        <taxon>Candidatus Campbelliibacteriota</taxon>
    </lineage>
</organism>
<dbReference type="PANTHER" id="PTHR46797:SF23">
    <property type="entry name" value="HTH-TYPE TRANSCRIPTIONAL REGULATOR SUTR"/>
    <property type="match status" value="1"/>
</dbReference>
<dbReference type="InterPro" id="IPR001387">
    <property type="entry name" value="Cro/C1-type_HTH"/>
</dbReference>
<dbReference type="AlphaFoldDB" id="A0A1F5EJJ9"/>
<dbReference type="GO" id="GO:0005829">
    <property type="term" value="C:cytosol"/>
    <property type="evidence" value="ECO:0007669"/>
    <property type="project" value="TreeGrafter"/>
</dbReference>
<dbReference type="CDD" id="cd00093">
    <property type="entry name" value="HTH_XRE"/>
    <property type="match status" value="1"/>
</dbReference>
<comment type="caution">
    <text evidence="5">The sequence shown here is derived from an EMBL/GenBank/DDBJ whole genome shotgun (WGS) entry which is preliminary data.</text>
</comment>
<dbReference type="SMART" id="SM00530">
    <property type="entry name" value="HTH_XRE"/>
    <property type="match status" value="1"/>
</dbReference>
<dbReference type="InterPro" id="IPR010982">
    <property type="entry name" value="Lambda_DNA-bd_dom_sf"/>
</dbReference>
<reference evidence="5 6" key="1">
    <citation type="journal article" date="2016" name="Nat. Commun.">
        <title>Thousands of microbial genomes shed light on interconnected biogeochemical processes in an aquifer system.</title>
        <authorList>
            <person name="Anantharaman K."/>
            <person name="Brown C.T."/>
            <person name="Hug L.A."/>
            <person name="Sharon I."/>
            <person name="Castelle C.J."/>
            <person name="Probst A.J."/>
            <person name="Thomas B.C."/>
            <person name="Singh A."/>
            <person name="Wilkins M.J."/>
            <person name="Karaoz U."/>
            <person name="Brodie E.L."/>
            <person name="Williams K.H."/>
            <person name="Hubbard S.S."/>
            <person name="Banfield J.F."/>
        </authorList>
    </citation>
    <scope>NUCLEOTIDE SEQUENCE [LARGE SCALE GENOMIC DNA]</scope>
</reference>
<keyword evidence="2 5" id="KW-0238">DNA-binding</keyword>